<name>A0AAU7KZN7_9GAMM</name>
<proteinExistence type="predicted"/>
<dbReference type="Pfam" id="PF13377">
    <property type="entry name" value="Peripla_BP_3"/>
    <property type="match status" value="1"/>
</dbReference>
<evidence type="ECO:0000259" key="4">
    <source>
        <dbReference type="PROSITE" id="PS50932"/>
    </source>
</evidence>
<dbReference type="RefSeq" id="WP_348816022.1">
    <property type="nucleotide sequence ID" value="NZ_CP098828.1"/>
</dbReference>
<dbReference type="SMART" id="SM00354">
    <property type="entry name" value="HTH_LACI"/>
    <property type="match status" value="1"/>
</dbReference>
<feature type="domain" description="HTH lacI-type" evidence="4">
    <location>
        <begin position="13"/>
        <end position="67"/>
    </location>
</feature>
<dbReference type="SUPFAM" id="SSF53822">
    <property type="entry name" value="Periplasmic binding protein-like I"/>
    <property type="match status" value="1"/>
</dbReference>
<accession>A0AAU7KZN7</accession>
<protein>
    <submittedName>
        <fullName evidence="5">LacI family DNA-binding transcriptional regulator</fullName>
    </submittedName>
</protein>
<dbReference type="Gene3D" id="1.10.260.40">
    <property type="entry name" value="lambda repressor-like DNA-binding domains"/>
    <property type="match status" value="1"/>
</dbReference>
<dbReference type="PANTHER" id="PTHR30146:SF109">
    <property type="entry name" value="HTH-TYPE TRANSCRIPTIONAL REGULATOR GALS"/>
    <property type="match status" value="1"/>
</dbReference>
<dbReference type="EMBL" id="CP098828">
    <property type="protein sequence ID" value="XBO76927.1"/>
    <property type="molecule type" value="Genomic_DNA"/>
</dbReference>
<keyword evidence="2 5" id="KW-0238">DNA-binding</keyword>
<dbReference type="InterPro" id="IPR010982">
    <property type="entry name" value="Lambda_DNA-bd_dom_sf"/>
</dbReference>
<keyword evidence="1" id="KW-0805">Transcription regulation</keyword>
<dbReference type="GO" id="GO:0000976">
    <property type="term" value="F:transcription cis-regulatory region binding"/>
    <property type="evidence" value="ECO:0007669"/>
    <property type="project" value="TreeGrafter"/>
</dbReference>
<evidence type="ECO:0000256" key="1">
    <source>
        <dbReference type="ARBA" id="ARBA00023015"/>
    </source>
</evidence>
<dbReference type="CDD" id="cd01392">
    <property type="entry name" value="HTH_LacI"/>
    <property type="match status" value="1"/>
</dbReference>
<gene>
    <name evidence="5" type="ORF">NFG57_09280</name>
</gene>
<dbReference type="InterPro" id="IPR000843">
    <property type="entry name" value="HTH_LacI"/>
</dbReference>
<reference evidence="5" key="1">
    <citation type="submission" date="2022-06" db="EMBL/GenBank/DDBJ databases">
        <title>A novel DMS-producing enzyme.</title>
        <authorList>
            <person name="Zhang Y."/>
        </authorList>
    </citation>
    <scope>NUCLEOTIDE SEQUENCE</scope>
    <source>
        <strain evidence="5">H10-59</strain>
    </source>
</reference>
<dbReference type="AlphaFoldDB" id="A0AAU7KZN7"/>
<evidence type="ECO:0000256" key="3">
    <source>
        <dbReference type="ARBA" id="ARBA00023163"/>
    </source>
</evidence>
<dbReference type="PROSITE" id="PS00356">
    <property type="entry name" value="HTH_LACI_1"/>
    <property type="match status" value="1"/>
</dbReference>
<organism evidence="5">
    <name type="scientific">Halomonas sp. H10-59</name>
    <dbReference type="NCBI Taxonomy" id="2950874"/>
    <lineage>
        <taxon>Bacteria</taxon>
        <taxon>Pseudomonadati</taxon>
        <taxon>Pseudomonadota</taxon>
        <taxon>Gammaproteobacteria</taxon>
        <taxon>Oceanospirillales</taxon>
        <taxon>Halomonadaceae</taxon>
        <taxon>Halomonas</taxon>
    </lineage>
</organism>
<dbReference type="CDD" id="cd06278">
    <property type="entry name" value="PBP1_LacI-like"/>
    <property type="match status" value="1"/>
</dbReference>
<dbReference type="PROSITE" id="PS50932">
    <property type="entry name" value="HTH_LACI_2"/>
    <property type="match status" value="1"/>
</dbReference>
<keyword evidence="3" id="KW-0804">Transcription</keyword>
<dbReference type="GO" id="GO:0003700">
    <property type="term" value="F:DNA-binding transcription factor activity"/>
    <property type="evidence" value="ECO:0007669"/>
    <property type="project" value="TreeGrafter"/>
</dbReference>
<evidence type="ECO:0000313" key="5">
    <source>
        <dbReference type="EMBL" id="XBO76927.1"/>
    </source>
</evidence>
<dbReference type="InterPro" id="IPR046335">
    <property type="entry name" value="LacI/GalR-like_sensor"/>
</dbReference>
<dbReference type="InterPro" id="IPR028082">
    <property type="entry name" value="Peripla_BP_I"/>
</dbReference>
<sequence>MTKTSDRSPSGRVTITDVAREARVSIAAVSRAMNPNGSSSPEMRSRILAVADSLGYKPNRLARGIKSRSSLIGILVTNFENPAYLAILSEFSSAIQRYNCHTLLINVNTAKSIEEAVSLVMEYHVDALIVTSASVPAELVEACEQHRTPVAVFGHDAPDSGALVVTCDDEEMGRMAADHLLDSGYCRPAYVGASSNEQATQDRLRGFSQRLEQRGQRLHGHAEGLRHSYEAGYTATCELLNSTPGMPDSIFYFDDIMACGGLDAIRHDFSLRVPDDVGVVGIDDIQFASSRSFDLTTIRQPFSDMVERTVAGLFERVQRPAVSADRVLLPCHIVQRSTTRRIT</sequence>
<dbReference type="Gene3D" id="3.40.50.2300">
    <property type="match status" value="2"/>
</dbReference>
<evidence type="ECO:0000256" key="2">
    <source>
        <dbReference type="ARBA" id="ARBA00023125"/>
    </source>
</evidence>
<dbReference type="SUPFAM" id="SSF47413">
    <property type="entry name" value="lambda repressor-like DNA-binding domains"/>
    <property type="match status" value="1"/>
</dbReference>
<dbReference type="PANTHER" id="PTHR30146">
    <property type="entry name" value="LACI-RELATED TRANSCRIPTIONAL REPRESSOR"/>
    <property type="match status" value="1"/>
</dbReference>
<dbReference type="Pfam" id="PF00356">
    <property type="entry name" value="LacI"/>
    <property type="match status" value="1"/>
</dbReference>